<dbReference type="NCBIfam" id="NF008752">
    <property type="entry name" value="PRK11784.1-4"/>
    <property type="match status" value="1"/>
</dbReference>
<reference evidence="3" key="1">
    <citation type="submission" date="2016-10" db="EMBL/GenBank/DDBJ databases">
        <title>Sequence of Gallionella enrichment culture.</title>
        <authorList>
            <person name="Poehlein A."/>
            <person name="Muehling M."/>
            <person name="Daniel R."/>
        </authorList>
    </citation>
    <scope>NUCLEOTIDE SEQUENCE</scope>
</reference>
<evidence type="ECO:0000256" key="1">
    <source>
        <dbReference type="ARBA" id="ARBA00023266"/>
    </source>
</evidence>
<dbReference type="InterPro" id="IPR001763">
    <property type="entry name" value="Rhodanese-like_dom"/>
</dbReference>
<keyword evidence="3" id="KW-0808">Transferase</keyword>
<sequence length="353" mass="38867">MSLRPLSSDEALTRLAEFGAVLDVRSPGEFALDRVPGALNWPVLDDAERAHVGTIYKQIGAFEARKIGAALVARNIARHIERDAQNWPKDFAPLVYCWRGGNRSGAMAHVLAQIGFRVHLVQGGYKALRAAVVRQLDALADQFQFEVICGPTGSGKSRLLQTLQRHGAQVLDLEALAAHRGSVLGALPGENQPSQKQFETRIWAVLRGCAPERPVFVECESKKIGKLQIPAALLDRMHASPCLRLEVDLPIRVQILLEDYAALTRDPQELLKRLDTLTELRGKQTIARWRELVAAGDFPTLVQELLAQHYDPSYSGSMARNYQGFARSSAWPVAGSAQQAFDAVARQLARQAA</sequence>
<evidence type="ECO:0000259" key="2">
    <source>
        <dbReference type="PROSITE" id="PS50206"/>
    </source>
</evidence>
<dbReference type="SUPFAM" id="SSF52821">
    <property type="entry name" value="Rhodanese/Cell cycle control phosphatase"/>
    <property type="match status" value="1"/>
</dbReference>
<evidence type="ECO:0000313" key="3">
    <source>
        <dbReference type="EMBL" id="OIQ90117.1"/>
    </source>
</evidence>
<dbReference type="InterPro" id="IPR058840">
    <property type="entry name" value="AAA_SelU"/>
</dbReference>
<dbReference type="PANTHER" id="PTHR30401">
    <property type="entry name" value="TRNA 2-SELENOURIDINE SYNTHASE"/>
    <property type="match status" value="1"/>
</dbReference>
<dbReference type="EC" id="2.9.1.-" evidence="3"/>
<keyword evidence="1" id="KW-0711">Selenium</keyword>
<dbReference type="AlphaFoldDB" id="A0A1J5RPW7"/>
<dbReference type="NCBIfam" id="TIGR03167">
    <property type="entry name" value="tRNA_sel_U_synt"/>
    <property type="match status" value="1"/>
</dbReference>
<dbReference type="InterPro" id="IPR027417">
    <property type="entry name" value="P-loop_NTPase"/>
</dbReference>
<dbReference type="GO" id="GO:0002098">
    <property type="term" value="P:tRNA wobble uridine modification"/>
    <property type="evidence" value="ECO:0007669"/>
    <property type="project" value="InterPro"/>
</dbReference>
<proteinExistence type="predicted"/>
<accession>A0A1J5RPW7</accession>
<dbReference type="InterPro" id="IPR036873">
    <property type="entry name" value="Rhodanese-like_dom_sf"/>
</dbReference>
<dbReference type="InterPro" id="IPR017582">
    <property type="entry name" value="SelU"/>
</dbReference>
<comment type="caution">
    <text evidence="3">The sequence shown here is derived from an EMBL/GenBank/DDBJ whole genome shotgun (WGS) entry which is preliminary data.</text>
</comment>
<organism evidence="3">
    <name type="scientific">mine drainage metagenome</name>
    <dbReference type="NCBI Taxonomy" id="410659"/>
    <lineage>
        <taxon>unclassified sequences</taxon>
        <taxon>metagenomes</taxon>
        <taxon>ecological metagenomes</taxon>
    </lineage>
</organism>
<dbReference type="EMBL" id="MLJW01000303">
    <property type="protein sequence ID" value="OIQ90117.1"/>
    <property type="molecule type" value="Genomic_DNA"/>
</dbReference>
<dbReference type="GO" id="GO:0043828">
    <property type="term" value="F:tRNA 2-selenouridine synthase activity"/>
    <property type="evidence" value="ECO:0007669"/>
    <property type="project" value="InterPro"/>
</dbReference>
<dbReference type="PROSITE" id="PS50206">
    <property type="entry name" value="RHODANESE_3"/>
    <property type="match status" value="1"/>
</dbReference>
<dbReference type="PANTHER" id="PTHR30401:SF0">
    <property type="entry name" value="TRNA 2-SELENOURIDINE SYNTHASE"/>
    <property type="match status" value="1"/>
</dbReference>
<dbReference type="Gene3D" id="3.40.250.10">
    <property type="entry name" value="Rhodanese-like domain"/>
    <property type="match status" value="1"/>
</dbReference>
<protein>
    <submittedName>
        <fullName evidence="3">tRNA 2-selenouridine synthase</fullName>
        <ecNumber evidence="3">2.9.1.-</ecNumber>
    </submittedName>
</protein>
<dbReference type="SUPFAM" id="SSF52540">
    <property type="entry name" value="P-loop containing nucleoside triphosphate hydrolases"/>
    <property type="match status" value="1"/>
</dbReference>
<dbReference type="Pfam" id="PF26341">
    <property type="entry name" value="AAA_SelU"/>
    <property type="match status" value="1"/>
</dbReference>
<dbReference type="NCBIfam" id="NF008750">
    <property type="entry name" value="PRK11784.1-2"/>
    <property type="match status" value="1"/>
</dbReference>
<dbReference type="SMART" id="SM00450">
    <property type="entry name" value="RHOD"/>
    <property type="match status" value="1"/>
</dbReference>
<name>A0A1J5RPW7_9ZZZZ</name>
<dbReference type="Pfam" id="PF00581">
    <property type="entry name" value="Rhodanese"/>
    <property type="match status" value="1"/>
</dbReference>
<gene>
    <name evidence="3" type="primary">selU_5</name>
    <name evidence="3" type="ORF">GALL_279740</name>
</gene>
<feature type="domain" description="Rhodanese" evidence="2">
    <location>
        <begin position="15"/>
        <end position="133"/>
    </location>
</feature>